<proteinExistence type="predicted"/>
<feature type="compositionally biased region" description="Basic and acidic residues" evidence="1">
    <location>
        <begin position="241"/>
        <end position="253"/>
    </location>
</feature>
<gene>
    <name evidence="3" type="ORF">Glove_140g127</name>
</gene>
<name>A0A397IUV7_9GLOM</name>
<dbReference type="Gene3D" id="1.10.150.50">
    <property type="entry name" value="Transcription Factor, Ets-1"/>
    <property type="match status" value="1"/>
</dbReference>
<accession>A0A397IUV7</accession>
<protein>
    <recommendedName>
        <fullName evidence="2">AAA-ATPase-like domain-containing protein</fullName>
    </recommendedName>
</protein>
<evidence type="ECO:0000313" key="4">
    <source>
        <dbReference type="Proteomes" id="UP000266861"/>
    </source>
</evidence>
<dbReference type="PANTHER" id="PTHR34825:SF2">
    <property type="entry name" value="AAA-ATPASE-LIKE DOMAIN-CONTAINING PROTEIN"/>
    <property type="match status" value="1"/>
</dbReference>
<dbReference type="InterPro" id="IPR013761">
    <property type="entry name" value="SAM/pointed_sf"/>
</dbReference>
<comment type="caution">
    <text evidence="3">The sequence shown here is derived from an EMBL/GenBank/DDBJ whole genome shotgun (WGS) entry which is preliminary data.</text>
</comment>
<reference evidence="3 4" key="1">
    <citation type="submission" date="2018-08" db="EMBL/GenBank/DDBJ databases">
        <title>Genome and evolution of the arbuscular mycorrhizal fungus Diversispora epigaea (formerly Glomus versiforme) and its bacterial endosymbionts.</title>
        <authorList>
            <person name="Sun X."/>
            <person name="Fei Z."/>
            <person name="Harrison M."/>
        </authorList>
    </citation>
    <scope>NUCLEOTIDE SEQUENCE [LARGE SCALE GENOMIC DNA]</scope>
    <source>
        <strain evidence="3 4">IT104</strain>
    </source>
</reference>
<evidence type="ECO:0000313" key="3">
    <source>
        <dbReference type="EMBL" id="RHZ79795.1"/>
    </source>
</evidence>
<dbReference type="PANTHER" id="PTHR34825">
    <property type="entry name" value="CONSERVED PROTEIN, WITH A WEAK D-GALACTARATE DEHYDRATASE/ALTRONATE HYDROLASE DOMAIN"/>
    <property type="match status" value="1"/>
</dbReference>
<dbReference type="AlphaFoldDB" id="A0A397IUV7"/>
<feature type="domain" description="AAA-ATPase-like" evidence="2">
    <location>
        <begin position="359"/>
        <end position="564"/>
    </location>
</feature>
<evidence type="ECO:0000259" key="2">
    <source>
        <dbReference type="Pfam" id="PF09820"/>
    </source>
</evidence>
<dbReference type="OrthoDB" id="3068380at2759"/>
<feature type="region of interest" description="Disordered" evidence="1">
    <location>
        <begin position="212"/>
        <end position="259"/>
    </location>
</feature>
<dbReference type="InterPro" id="IPR018631">
    <property type="entry name" value="AAA-ATPase-like_dom"/>
</dbReference>
<dbReference type="Proteomes" id="UP000266861">
    <property type="component" value="Unassembled WGS sequence"/>
</dbReference>
<sequence>MDKLTLTSDEVKKLTTDELITFLQGQDYLLLDRDDLRILREQKISGWAFLLMSLDDLRGCGLRLGPALAFADLIKRFNTIDTNKIPYSKYFEIFSFEFWSLEHYIIWVIDKHEFTDKDQALHIFYESLQRIINDENSSMINKESARILLKNRMSDPAKVAHIWASNNQISDVRKAIKVVEAHMELDNVTNKRVEKLNAQKLISGETILASRETRETNFTSKETNPPPKETNLSSKETNLTSREKRSNIHHEVNESSNSIKKIKTTGSNIVDIDQIQILNVERYVKDQISNAERFAREQISDAERSARDHILDLENLSRDQILEVECLGTSSVFKTIGVDETKKEPILPHGRANLLSVRRNAGMLFVDKSEYIEKLEKLDSKFRVMLLRPRRFGKSFFLDMLCLYYDIQTAGFFDQLFGPLYIGKHPTRSHNIHLVLRFDLSTIAEDSQEGMRLAFNDVINSTLRDFIMKYTIELGYPNSHNLIVKKATSSLLNVFNLVQNRGFDLFVGIDEYDTPGNTTAFRMDINKERNIGKIEQFFNVALFSMLKKGCHDVINKLYVTGISPGFSASLDIILDDISSKPDFHGICGFTDEEVKMISLCYFNNNEQIMNDVLDQINRLYKGYRFVNTDQDVIAPLYNSQLIFHYLIEKKGQEFVALPSESVFLNFSRVLKTVIEQSPVSINDVIDLLIHGSVPTSVISNFNYSDVFKIEGEEPSFKQKQLTWSILYYFGMLTRRVSGELVIPNEITRTEIITRVSDHISTKKDIGSQIFPACVSLMQGNANYFVDLIKGFFMTRSMSSVCTMNESALQTAIEILLPSSLRIPEVCLVVDDGTNQKGQYCFVDVFIPEGVNTENPLSTVALKLKYITLMGLLSGTKKQWITTPEPKIMEWLDKEIEKENLEQLLNRDYMYWSIEKRGYVINKVGDFLNYGQLELDRYNHAIANGKVRDCLDPGVLDSRIGARKFLSQLRTYLIMTLGSRRVMVWPSEPVTIDWKYYINNQGP</sequence>
<evidence type="ECO:0000256" key="1">
    <source>
        <dbReference type="SAM" id="MobiDB-lite"/>
    </source>
</evidence>
<feature type="compositionally biased region" description="Polar residues" evidence="1">
    <location>
        <begin position="230"/>
        <end position="240"/>
    </location>
</feature>
<dbReference type="Pfam" id="PF09820">
    <property type="entry name" value="AAA-ATPase_like"/>
    <property type="match status" value="1"/>
</dbReference>
<dbReference type="EMBL" id="PQFF01000131">
    <property type="protein sequence ID" value="RHZ79795.1"/>
    <property type="molecule type" value="Genomic_DNA"/>
</dbReference>
<organism evidence="3 4">
    <name type="scientific">Diversispora epigaea</name>
    <dbReference type="NCBI Taxonomy" id="1348612"/>
    <lineage>
        <taxon>Eukaryota</taxon>
        <taxon>Fungi</taxon>
        <taxon>Fungi incertae sedis</taxon>
        <taxon>Mucoromycota</taxon>
        <taxon>Glomeromycotina</taxon>
        <taxon>Glomeromycetes</taxon>
        <taxon>Diversisporales</taxon>
        <taxon>Diversisporaceae</taxon>
        <taxon>Diversispora</taxon>
    </lineage>
</organism>
<keyword evidence="4" id="KW-1185">Reference proteome</keyword>